<name>A0A6M1PLM4_9BACL</name>
<dbReference type="GO" id="GO:0046872">
    <property type="term" value="F:metal ion binding"/>
    <property type="evidence" value="ECO:0007669"/>
    <property type="project" value="UniProtKB-KW"/>
</dbReference>
<evidence type="ECO:0000259" key="4">
    <source>
        <dbReference type="Pfam" id="PF07687"/>
    </source>
</evidence>
<dbReference type="NCBIfam" id="TIGR01879">
    <property type="entry name" value="hydantase"/>
    <property type="match status" value="1"/>
</dbReference>
<dbReference type="InterPro" id="IPR010158">
    <property type="entry name" value="Amidase_Cbmase"/>
</dbReference>
<dbReference type="SUPFAM" id="SSF55031">
    <property type="entry name" value="Bacterial exopeptidase dimerisation domain"/>
    <property type="match status" value="1"/>
</dbReference>
<dbReference type="RefSeq" id="WP_165097403.1">
    <property type="nucleotide sequence ID" value="NZ_JAAKGU010000003.1"/>
</dbReference>
<proteinExistence type="inferred from homology"/>
<keyword evidence="3" id="KW-0862">Zinc</keyword>
<feature type="binding site" evidence="3">
    <location>
        <position position="134"/>
    </location>
    <ligand>
        <name>Zn(2+)</name>
        <dbReference type="ChEBI" id="CHEBI:29105"/>
        <label>2</label>
    </ligand>
</feature>
<evidence type="ECO:0000256" key="1">
    <source>
        <dbReference type="ARBA" id="ARBA00006153"/>
    </source>
</evidence>
<feature type="binding site" evidence="3">
    <location>
        <position position="99"/>
    </location>
    <ligand>
        <name>Zn(2+)</name>
        <dbReference type="ChEBI" id="CHEBI:29105"/>
        <label>1</label>
    </ligand>
</feature>
<dbReference type="Gene3D" id="3.30.70.360">
    <property type="match status" value="1"/>
</dbReference>
<gene>
    <name evidence="5" type="ORF">G5B47_09975</name>
</gene>
<comment type="similarity">
    <text evidence="1">Belongs to the peptidase M20 family.</text>
</comment>
<dbReference type="GO" id="GO:0016813">
    <property type="term" value="F:hydrolase activity, acting on carbon-nitrogen (but not peptide) bonds, in linear amidines"/>
    <property type="evidence" value="ECO:0007669"/>
    <property type="project" value="InterPro"/>
</dbReference>
<protein>
    <submittedName>
        <fullName evidence="5">Zn-dependent hydrolase</fullName>
    </submittedName>
</protein>
<comment type="cofactor">
    <cofactor evidence="3">
        <name>Zn(2+)</name>
        <dbReference type="ChEBI" id="CHEBI:29105"/>
    </cofactor>
    <text evidence="3">Binds 2 Zn(2+) ions per subunit.</text>
</comment>
<dbReference type="Pfam" id="PF07687">
    <property type="entry name" value="M20_dimer"/>
    <property type="match status" value="1"/>
</dbReference>
<feature type="binding site" evidence="3">
    <location>
        <position position="99"/>
    </location>
    <ligand>
        <name>Zn(2+)</name>
        <dbReference type="ChEBI" id="CHEBI:29105"/>
        <label>2</label>
    </ligand>
</feature>
<feature type="binding site" evidence="3">
    <location>
        <position position="387"/>
    </location>
    <ligand>
        <name>Zn(2+)</name>
        <dbReference type="ChEBI" id="CHEBI:29105"/>
        <label>2</label>
    </ligand>
</feature>
<evidence type="ECO:0000313" key="6">
    <source>
        <dbReference type="Proteomes" id="UP000480151"/>
    </source>
</evidence>
<feature type="binding site" evidence="3">
    <location>
        <position position="195"/>
    </location>
    <ligand>
        <name>Zn(2+)</name>
        <dbReference type="ChEBI" id="CHEBI:29105"/>
        <label>1</label>
    </ligand>
</feature>
<dbReference type="AlphaFoldDB" id="A0A6M1PLM4"/>
<dbReference type="CDD" id="cd03884">
    <property type="entry name" value="M20_bAS"/>
    <property type="match status" value="1"/>
</dbReference>
<dbReference type="PANTHER" id="PTHR32494:SF5">
    <property type="entry name" value="ALLANTOATE AMIDOHYDROLASE"/>
    <property type="match status" value="1"/>
</dbReference>
<accession>A0A6M1PLM4</accession>
<dbReference type="PANTHER" id="PTHR32494">
    <property type="entry name" value="ALLANTOATE DEIMINASE-RELATED"/>
    <property type="match status" value="1"/>
</dbReference>
<dbReference type="Gene3D" id="3.40.630.10">
    <property type="entry name" value="Zn peptidases"/>
    <property type="match status" value="1"/>
</dbReference>
<dbReference type="NCBIfam" id="NF006771">
    <property type="entry name" value="PRK09290.1-5"/>
    <property type="match status" value="1"/>
</dbReference>
<feature type="domain" description="Peptidase M20 dimerisation" evidence="4">
    <location>
        <begin position="216"/>
        <end position="314"/>
    </location>
</feature>
<evidence type="ECO:0000313" key="5">
    <source>
        <dbReference type="EMBL" id="NGM82743.1"/>
    </source>
</evidence>
<dbReference type="InterPro" id="IPR002933">
    <property type="entry name" value="Peptidase_M20"/>
</dbReference>
<evidence type="ECO:0000256" key="3">
    <source>
        <dbReference type="PIRSR" id="PIRSR001235-1"/>
    </source>
</evidence>
<dbReference type="Proteomes" id="UP000480151">
    <property type="component" value="Unassembled WGS sequence"/>
</dbReference>
<organism evidence="5 6">
    <name type="scientific">Paenibacillus apii</name>
    <dbReference type="NCBI Taxonomy" id="1850370"/>
    <lineage>
        <taxon>Bacteria</taxon>
        <taxon>Bacillati</taxon>
        <taxon>Bacillota</taxon>
        <taxon>Bacilli</taxon>
        <taxon>Bacillales</taxon>
        <taxon>Paenibacillaceae</taxon>
        <taxon>Paenibacillus</taxon>
    </lineage>
</organism>
<feature type="binding site" evidence="3">
    <location>
        <position position="88"/>
    </location>
    <ligand>
        <name>Zn(2+)</name>
        <dbReference type="ChEBI" id="CHEBI:29105"/>
        <label>1</label>
    </ligand>
</feature>
<reference evidence="5 6" key="1">
    <citation type="submission" date="2020-02" db="EMBL/GenBank/DDBJ databases">
        <authorList>
            <person name="Gao J."/>
            <person name="Sun J."/>
        </authorList>
    </citation>
    <scope>NUCLEOTIDE SEQUENCE [LARGE SCALE GENOMIC DNA]</scope>
    <source>
        <strain evidence="5 6">7124</strain>
    </source>
</reference>
<comment type="caution">
    <text evidence="5">The sequence shown here is derived from an EMBL/GenBank/DDBJ whole genome shotgun (WGS) entry which is preliminary data.</text>
</comment>
<evidence type="ECO:0000256" key="2">
    <source>
        <dbReference type="ARBA" id="ARBA00022801"/>
    </source>
</evidence>
<dbReference type="InterPro" id="IPR011650">
    <property type="entry name" value="Peptidase_M20_dimer"/>
</dbReference>
<dbReference type="PIRSF" id="PIRSF001235">
    <property type="entry name" value="Amidase_carbamoylase"/>
    <property type="match status" value="1"/>
</dbReference>
<dbReference type="EMBL" id="JAAKGU010000003">
    <property type="protein sequence ID" value="NGM82743.1"/>
    <property type="molecule type" value="Genomic_DNA"/>
</dbReference>
<dbReference type="InterPro" id="IPR036264">
    <property type="entry name" value="Bact_exopeptidase_dim_dom"/>
</dbReference>
<keyword evidence="3" id="KW-0479">Metal-binding</keyword>
<dbReference type="Pfam" id="PF01546">
    <property type="entry name" value="Peptidase_M20"/>
    <property type="match status" value="1"/>
</dbReference>
<dbReference type="SUPFAM" id="SSF53187">
    <property type="entry name" value="Zn-dependent exopeptidases"/>
    <property type="match status" value="1"/>
</dbReference>
<keyword evidence="2 5" id="KW-0378">Hydrolase</keyword>
<keyword evidence="6" id="KW-1185">Reference proteome</keyword>
<sequence length="414" mass="44079">MTLSSLNLSIHGGRLLRHIQQLGQIGRDAGGQLTRLAASDNDKHGRDVLIAWIKEAGLEAAVDRIGNIFGIWRVPGQEHQAPVLIGSHIDTVINAGVYDGCYGVLAGLEVIRTLKEAGFTPSRPIAVAAFTNEEGVRYAPDMMGSLVYAGGLQIEEALASVGTDGSVLGEELARIGYAGTEEPGFMMPHAYVELHIEQGPVLESMDIPIGAVENLQGISWQRITIEGVANHAGTTPMPMRKDAGHAAARVITFLRDRAIHSQTSAVATVGCIRFEPDAINVIPSKATFTVDLRNPDEQSLQAEEAALAEYLIELAIAEGVTITTERMARFEPVIFDAAIVGLVEAAARQRGLTSKRMTSGAGHDAQMMARICPAAMIFVPSIGGISHNPNEHTPEPDLVAGANVLLDVIADLAR</sequence>